<protein>
    <submittedName>
        <fullName evidence="1">Uncharacterized protein</fullName>
    </submittedName>
</protein>
<evidence type="ECO:0000313" key="2">
    <source>
        <dbReference type="Proteomes" id="UP000326702"/>
    </source>
</evidence>
<dbReference type="KEGG" id="lxl:KDY119_02173"/>
<proteinExistence type="predicted"/>
<dbReference type="AlphaFoldDB" id="A0A5P9QB54"/>
<dbReference type="RefSeq" id="WP_153022296.1">
    <property type="nucleotide sequence ID" value="NZ_BAABIH010000017.1"/>
</dbReference>
<dbReference type="EMBL" id="CP045529">
    <property type="protein sequence ID" value="QFU98654.1"/>
    <property type="molecule type" value="Genomic_DNA"/>
</dbReference>
<name>A0A5P9QB54_9MICO</name>
<gene>
    <name evidence="1" type="ORF">KDY119_02173</name>
</gene>
<evidence type="ECO:0000313" key="1">
    <source>
        <dbReference type="EMBL" id="QFU98654.1"/>
    </source>
</evidence>
<organism evidence="1 2">
    <name type="scientific">Luteimicrobium xylanilyticum</name>
    <dbReference type="NCBI Taxonomy" id="1133546"/>
    <lineage>
        <taxon>Bacteria</taxon>
        <taxon>Bacillati</taxon>
        <taxon>Actinomycetota</taxon>
        <taxon>Actinomycetes</taxon>
        <taxon>Micrococcales</taxon>
        <taxon>Luteimicrobium</taxon>
    </lineage>
</organism>
<accession>A0A5P9QB54</accession>
<keyword evidence="2" id="KW-1185">Reference proteome</keyword>
<reference evidence="1 2" key="1">
    <citation type="submission" date="2019-10" db="EMBL/GenBank/DDBJ databases">
        <title>Genome sequence of Luteimicrobium xylanilyticum HY-24.</title>
        <authorList>
            <person name="Kim D.Y."/>
            <person name="Park H.-Y."/>
        </authorList>
    </citation>
    <scope>NUCLEOTIDE SEQUENCE [LARGE SCALE GENOMIC DNA]</scope>
    <source>
        <strain evidence="1 2">HY-24</strain>
    </source>
</reference>
<dbReference type="Proteomes" id="UP000326702">
    <property type="component" value="Chromosome"/>
</dbReference>
<sequence>MCEHPIVDLEPRRTDYGTWAAVVWWFRCRACSVEAAYVEYEDSPTRA</sequence>